<keyword evidence="2" id="KW-1133">Transmembrane helix</keyword>
<feature type="transmembrane region" description="Helical" evidence="2">
    <location>
        <begin position="103"/>
        <end position="128"/>
    </location>
</feature>
<evidence type="ECO:0008006" key="5">
    <source>
        <dbReference type="Google" id="ProtNLM"/>
    </source>
</evidence>
<dbReference type="OrthoDB" id="65645at2"/>
<keyword evidence="2" id="KW-0472">Membrane</keyword>
<dbReference type="RefSeq" id="WP_013555804.1">
    <property type="nucleotide sequence ID" value="NC_014958.1"/>
</dbReference>
<keyword evidence="4" id="KW-1185">Reference proteome</keyword>
<evidence type="ECO:0000313" key="4">
    <source>
        <dbReference type="Proteomes" id="UP000008635"/>
    </source>
</evidence>
<name>E8U5G0_DEIML</name>
<dbReference type="KEGG" id="dmr:Deima_0642"/>
<dbReference type="AlphaFoldDB" id="E8U5G0"/>
<proteinExistence type="predicted"/>
<evidence type="ECO:0000313" key="3">
    <source>
        <dbReference type="EMBL" id="ADV66299.1"/>
    </source>
</evidence>
<sequence length="176" mass="18161">MTQAVQNMARGALAGAVGTLCMGQFAVRVVPILTRDEPPATPGAPDRDVISPFGQQHRPGESSTAAIGRRAYTAVTGRAPDARTAAALSEAVHWGMGVGSGALFGLLTGARTAPALGVAFGAALWTLVDETLVPLLGLQDGPRGTSVRTHAARLGMHLAYGTGLGVAAWVWRRRRA</sequence>
<reference evidence="4" key="2">
    <citation type="submission" date="2011-01" db="EMBL/GenBank/DDBJ databases">
        <title>The complete genome of Deinococcus maricopensis DSM 21211.</title>
        <authorList>
            <consortium name="US DOE Joint Genome Institute (JGI-PGF)"/>
            <person name="Lucas S."/>
            <person name="Copeland A."/>
            <person name="Lapidus A."/>
            <person name="Goodwin L."/>
            <person name="Pitluck S."/>
            <person name="Kyrpides N."/>
            <person name="Mavromatis K."/>
            <person name="Pagani I."/>
            <person name="Ivanova N."/>
            <person name="Ovchinnikova G."/>
            <person name="Zeytun A."/>
            <person name="Detter J.C."/>
            <person name="Han C."/>
            <person name="Land M."/>
            <person name="Hauser L."/>
            <person name="Markowitz V."/>
            <person name="Cheng J.-F."/>
            <person name="Hugenholtz P."/>
            <person name="Woyke T."/>
            <person name="Wu D."/>
            <person name="Pukall R."/>
            <person name="Gehrich-Schroeter G."/>
            <person name="Brambilla E."/>
            <person name="Klenk H.-P."/>
            <person name="Eisen J.A."/>
        </authorList>
    </citation>
    <scope>NUCLEOTIDE SEQUENCE [LARGE SCALE GENOMIC DNA]</scope>
    <source>
        <strain evidence="4">DSM 21211 / LMG 22137 / NRRL B-23946 / LB-34</strain>
    </source>
</reference>
<feature type="region of interest" description="Disordered" evidence="1">
    <location>
        <begin position="37"/>
        <end position="65"/>
    </location>
</feature>
<feature type="transmembrane region" description="Helical" evidence="2">
    <location>
        <begin position="154"/>
        <end position="171"/>
    </location>
</feature>
<keyword evidence="2" id="KW-0812">Transmembrane</keyword>
<dbReference type="EMBL" id="CP002454">
    <property type="protein sequence ID" value="ADV66299.1"/>
    <property type="molecule type" value="Genomic_DNA"/>
</dbReference>
<dbReference type="HOGENOM" id="CLU_1341437_0_0_0"/>
<dbReference type="STRING" id="709986.Deima_0642"/>
<protein>
    <recommendedName>
        <fullName evidence="5">DUF1440 domain-containing protein</fullName>
    </recommendedName>
</protein>
<organism evidence="3 4">
    <name type="scientific">Deinococcus maricopensis (strain DSM 21211 / LMG 22137 / NRRL B-23946 / LB-34)</name>
    <dbReference type="NCBI Taxonomy" id="709986"/>
    <lineage>
        <taxon>Bacteria</taxon>
        <taxon>Thermotogati</taxon>
        <taxon>Deinococcota</taxon>
        <taxon>Deinococci</taxon>
        <taxon>Deinococcales</taxon>
        <taxon>Deinococcaceae</taxon>
        <taxon>Deinococcus</taxon>
    </lineage>
</organism>
<dbReference type="Proteomes" id="UP000008635">
    <property type="component" value="Chromosome"/>
</dbReference>
<gene>
    <name evidence="3" type="ordered locus">Deima_0642</name>
</gene>
<evidence type="ECO:0000256" key="1">
    <source>
        <dbReference type="SAM" id="MobiDB-lite"/>
    </source>
</evidence>
<evidence type="ECO:0000256" key="2">
    <source>
        <dbReference type="SAM" id="Phobius"/>
    </source>
</evidence>
<reference evidence="3 4" key="1">
    <citation type="journal article" date="2011" name="Stand. Genomic Sci.">
        <title>Complete genome sequence of Deinococcus maricopensis type strain (LB-34).</title>
        <authorList>
            <person name="Pukall R."/>
            <person name="Zeytun A."/>
            <person name="Lucas S."/>
            <person name="Lapidus A."/>
            <person name="Hammon N."/>
            <person name="Deshpande S."/>
            <person name="Nolan M."/>
            <person name="Cheng J.F."/>
            <person name="Pitluck S."/>
            <person name="Liolios K."/>
            <person name="Pagani I."/>
            <person name="Mikhailova N."/>
            <person name="Ivanova N."/>
            <person name="Mavromatis K."/>
            <person name="Pati A."/>
            <person name="Tapia R."/>
            <person name="Han C."/>
            <person name="Goodwin L."/>
            <person name="Chen A."/>
            <person name="Palaniappan K."/>
            <person name="Land M."/>
            <person name="Hauser L."/>
            <person name="Chang Y.J."/>
            <person name="Jeffries C.D."/>
            <person name="Brambilla E.M."/>
            <person name="Rohde M."/>
            <person name="Goker M."/>
            <person name="Detter J.C."/>
            <person name="Woyke T."/>
            <person name="Bristow J."/>
            <person name="Eisen J.A."/>
            <person name="Markowitz V."/>
            <person name="Hugenholtz P."/>
            <person name="Kyrpides N.C."/>
            <person name="Klenk H.P."/>
        </authorList>
    </citation>
    <scope>NUCLEOTIDE SEQUENCE [LARGE SCALE GENOMIC DNA]</scope>
    <source>
        <strain evidence="4">DSM 21211 / LMG 22137 / NRRL B-23946 / LB-34</strain>
    </source>
</reference>
<accession>E8U5G0</accession>